<sequence length="227" mass="25022">MQDMGIKILFEGDHLIRLLEGMGVTLRISLVSAGGSVILGMIFGMLMMADHAVIRWVSRIYLEFVRIMPQLVLLFLAYFGAAKHLGWDLSGEQAAAAVFTFWGTAEMGDLVRGALQSIPRHQRQSGEALGLTKLQIYRFILVPQALKRLIPQAVNLITRMIKTTSLVVLIGVAEVVKTGQQIIESARLTAPDAALWVYGAVFLLYFAVCWPISAAAGLLEKHWGEEV</sequence>
<dbReference type="GO" id="GO:0043190">
    <property type="term" value="C:ATP-binding cassette (ABC) transporter complex"/>
    <property type="evidence" value="ECO:0007669"/>
    <property type="project" value="InterPro"/>
</dbReference>
<dbReference type="GO" id="GO:0006865">
    <property type="term" value="P:amino acid transport"/>
    <property type="evidence" value="ECO:0007669"/>
    <property type="project" value="TreeGrafter"/>
</dbReference>
<evidence type="ECO:0000256" key="1">
    <source>
        <dbReference type="ARBA" id="ARBA00004651"/>
    </source>
</evidence>
<keyword evidence="5 7" id="KW-1133">Transmembrane helix</keyword>
<dbReference type="CDD" id="cd06261">
    <property type="entry name" value="TM_PBP2"/>
    <property type="match status" value="1"/>
</dbReference>
<gene>
    <name evidence="9" type="primary">glnP_1</name>
    <name evidence="9" type="ORF">ANBU17_27730</name>
</gene>
<keyword evidence="6 7" id="KW-0472">Membrane</keyword>
<proteinExistence type="inferred from homology"/>
<dbReference type="SUPFAM" id="SSF161098">
    <property type="entry name" value="MetI-like"/>
    <property type="match status" value="1"/>
</dbReference>
<accession>A0A916QC60</accession>
<dbReference type="NCBIfam" id="TIGR01726">
    <property type="entry name" value="HEQRo_perm_3TM"/>
    <property type="match status" value="1"/>
</dbReference>
<dbReference type="Pfam" id="PF00528">
    <property type="entry name" value="BPD_transp_1"/>
    <property type="match status" value="1"/>
</dbReference>
<comment type="similarity">
    <text evidence="7">Belongs to the binding-protein-dependent transport system permease family.</text>
</comment>
<dbReference type="RefSeq" id="WP_201312066.1">
    <property type="nucleotide sequence ID" value="NZ_BLYI01000062.1"/>
</dbReference>
<evidence type="ECO:0000256" key="6">
    <source>
        <dbReference type="ARBA" id="ARBA00023136"/>
    </source>
</evidence>
<dbReference type="EMBL" id="BLYI01000062">
    <property type="protein sequence ID" value="GFO86426.1"/>
    <property type="molecule type" value="Genomic_DNA"/>
</dbReference>
<feature type="transmembrane region" description="Helical" evidence="7">
    <location>
        <begin position="60"/>
        <end position="81"/>
    </location>
</feature>
<evidence type="ECO:0000259" key="8">
    <source>
        <dbReference type="PROSITE" id="PS50928"/>
    </source>
</evidence>
<evidence type="ECO:0000256" key="4">
    <source>
        <dbReference type="ARBA" id="ARBA00022692"/>
    </source>
</evidence>
<feature type="transmembrane region" description="Helical" evidence="7">
    <location>
        <begin position="28"/>
        <end position="48"/>
    </location>
</feature>
<dbReference type="PANTHER" id="PTHR30614">
    <property type="entry name" value="MEMBRANE COMPONENT OF AMINO ACID ABC TRANSPORTER"/>
    <property type="match status" value="1"/>
</dbReference>
<dbReference type="GO" id="GO:0022857">
    <property type="term" value="F:transmembrane transporter activity"/>
    <property type="evidence" value="ECO:0007669"/>
    <property type="project" value="InterPro"/>
</dbReference>
<dbReference type="Gene3D" id="1.10.3720.10">
    <property type="entry name" value="MetI-like"/>
    <property type="match status" value="1"/>
</dbReference>
<dbReference type="InterPro" id="IPR043429">
    <property type="entry name" value="ArtM/GltK/GlnP/TcyL/YhdX-like"/>
</dbReference>
<dbReference type="InterPro" id="IPR035906">
    <property type="entry name" value="MetI-like_sf"/>
</dbReference>
<evidence type="ECO:0000256" key="7">
    <source>
        <dbReference type="RuleBase" id="RU363032"/>
    </source>
</evidence>
<evidence type="ECO:0000313" key="9">
    <source>
        <dbReference type="EMBL" id="GFO86426.1"/>
    </source>
</evidence>
<dbReference type="PROSITE" id="PS50928">
    <property type="entry name" value="ABC_TM1"/>
    <property type="match status" value="1"/>
</dbReference>
<comment type="subcellular location">
    <subcellularLocation>
        <location evidence="1 7">Cell membrane</location>
        <topology evidence="1 7">Multi-pass membrane protein</topology>
    </subcellularLocation>
</comment>
<organism evidence="9 10">
    <name type="scientific">Anaerostipes butyraticus</name>
    <dbReference type="NCBI Taxonomy" id="645466"/>
    <lineage>
        <taxon>Bacteria</taxon>
        <taxon>Bacillati</taxon>
        <taxon>Bacillota</taxon>
        <taxon>Clostridia</taxon>
        <taxon>Lachnospirales</taxon>
        <taxon>Lachnospiraceae</taxon>
        <taxon>Anaerostipes</taxon>
    </lineage>
</organism>
<dbReference type="InterPro" id="IPR000515">
    <property type="entry name" value="MetI-like"/>
</dbReference>
<dbReference type="InterPro" id="IPR010065">
    <property type="entry name" value="AA_ABC_transptr_permease_3TM"/>
</dbReference>
<comment type="caution">
    <text evidence="9">The sequence shown here is derived from an EMBL/GenBank/DDBJ whole genome shotgun (WGS) entry which is preliminary data.</text>
</comment>
<feature type="transmembrane region" description="Helical" evidence="7">
    <location>
        <begin position="195"/>
        <end position="219"/>
    </location>
</feature>
<keyword evidence="4 7" id="KW-0812">Transmembrane</keyword>
<dbReference type="AlphaFoldDB" id="A0A916QC60"/>
<keyword evidence="3" id="KW-1003">Cell membrane</keyword>
<dbReference type="Proteomes" id="UP000613208">
    <property type="component" value="Unassembled WGS sequence"/>
</dbReference>
<reference evidence="9" key="1">
    <citation type="submission" date="2020-06" db="EMBL/GenBank/DDBJ databases">
        <title>Characterization of fructooligosaccharide metabolism and fructooligosaccharide-degrading enzymes in human commensal butyrate producers.</title>
        <authorList>
            <person name="Tanno H."/>
            <person name="Fujii T."/>
            <person name="Hirano K."/>
            <person name="Maeno S."/>
            <person name="Tonozuka T."/>
            <person name="Sakamoto M."/>
            <person name="Ohkuma M."/>
            <person name="Tochio T."/>
            <person name="Endo A."/>
        </authorList>
    </citation>
    <scope>NUCLEOTIDE SEQUENCE</scope>
    <source>
        <strain evidence="9">JCM 17466</strain>
    </source>
</reference>
<protein>
    <submittedName>
        <fullName evidence="9">Amino acid ABC transporter permease</fullName>
    </submittedName>
</protein>
<keyword evidence="2 7" id="KW-0813">Transport</keyword>
<evidence type="ECO:0000313" key="10">
    <source>
        <dbReference type="Proteomes" id="UP000613208"/>
    </source>
</evidence>
<dbReference type="PANTHER" id="PTHR30614:SF36">
    <property type="entry name" value="ABC TRANSPORTER MEMBRANE-SPANNING PERMEASE-GLUTAMINE TRANSPORT"/>
    <property type="match status" value="1"/>
</dbReference>
<feature type="domain" description="ABC transmembrane type-1" evidence="8">
    <location>
        <begin position="22"/>
        <end position="216"/>
    </location>
</feature>
<evidence type="ECO:0000256" key="3">
    <source>
        <dbReference type="ARBA" id="ARBA00022475"/>
    </source>
</evidence>
<name>A0A916QC60_9FIRM</name>
<evidence type="ECO:0000256" key="2">
    <source>
        <dbReference type="ARBA" id="ARBA00022448"/>
    </source>
</evidence>
<evidence type="ECO:0000256" key="5">
    <source>
        <dbReference type="ARBA" id="ARBA00022989"/>
    </source>
</evidence>
<keyword evidence="10" id="KW-1185">Reference proteome</keyword>